<comment type="caution">
    <text evidence="2">The sequence shown here is derived from an EMBL/GenBank/DDBJ whole genome shotgun (WGS) entry which is preliminary data.</text>
</comment>
<proteinExistence type="predicted"/>
<gene>
    <name evidence="2" type="ORF">E7272_06220</name>
</gene>
<protein>
    <submittedName>
        <fullName evidence="2">Uncharacterized protein</fullName>
    </submittedName>
</protein>
<reference evidence="2" key="1">
    <citation type="submission" date="2019-04" db="EMBL/GenBank/DDBJ databases">
        <title>Evolution of Biomass-Degrading Anaerobic Consortia Revealed by Metagenomics.</title>
        <authorList>
            <person name="Peng X."/>
        </authorList>
    </citation>
    <scope>NUCLEOTIDE SEQUENCE</scope>
    <source>
        <strain evidence="2">SIG311</strain>
    </source>
</reference>
<name>A0A927YQG6_9FIRM</name>
<dbReference type="EMBL" id="SVER01000013">
    <property type="protein sequence ID" value="MBE5919426.1"/>
    <property type="molecule type" value="Genomic_DNA"/>
</dbReference>
<evidence type="ECO:0000256" key="1">
    <source>
        <dbReference type="SAM" id="Phobius"/>
    </source>
</evidence>
<evidence type="ECO:0000313" key="2">
    <source>
        <dbReference type="EMBL" id="MBE5919426.1"/>
    </source>
</evidence>
<dbReference type="Proteomes" id="UP000766246">
    <property type="component" value="Unassembled WGS sequence"/>
</dbReference>
<accession>A0A927YQG6</accession>
<keyword evidence="1" id="KW-0472">Membrane</keyword>
<keyword evidence="1" id="KW-0812">Transmembrane</keyword>
<sequence length="324" mass="38155">MFKEKMMNNSLRTLILIPLFAICIFLILHYHTNNDINRPKQFDNNNTEDIHIAKEDFNPNKINVNNLPQKEFDYNSAVSSFNVDTDYVRLDKIVSKDLKIYSVGGDEYYEKILLVYKSSYFFPNWNTYSDWPLNQCMIYDYDGDGDDELALITHDGMHIDNLYIVELSDDKLWQYKKLLLNDKSLKEYIWNNLSYSYDKANNAIEFNSSYGDNIIHFPKDNYSLNQEWFSLNVQPETTNTSEIFLGGYIYSKDEGPLYHIETYSNAHEPNFRNYKLNKGDIILRVGIDKVQGSNYGEVFIKLKYNESEISFSKLDFLNNVDICY</sequence>
<evidence type="ECO:0000313" key="3">
    <source>
        <dbReference type="Proteomes" id="UP000766246"/>
    </source>
</evidence>
<dbReference type="AlphaFoldDB" id="A0A927YQG6"/>
<organism evidence="2 3">
    <name type="scientific">Pseudobutyrivibrio ruminis</name>
    <dbReference type="NCBI Taxonomy" id="46206"/>
    <lineage>
        <taxon>Bacteria</taxon>
        <taxon>Bacillati</taxon>
        <taxon>Bacillota</taxon>
        <taxon>Clostridia</taxon>
        <taxon>Lachnospirales</taxon>
        <taxon>Lachnospiraceae</taxon>
        <taxon>Pseudobutyrivibrio</taxon>
    </lineage>
</organism>
<keyword evidence="1" id="KW-1133">Transmembrane helix</keyword>
<feature type="transmembrane region" description="Helical" evidence="1">
    <location>
        <begin position="12"/>
        <end position="31"/>
    </location>
</feature>